<evidence type="ECO:0000313" key="2">
    <source>
        <dbReference type="EMBL" id="KAG7288150.1"/>
    </source>
</evidence>
<sequence length="392" mass="42608">MRSAVATFLWLAAQAGAALASPRPAPPAPFQTFTNRTIYDPHGKARVMYPRVAELDDGTLLVTASVMGSSFFSRDAAFPIFESKDAGASWTWISNLTDQVNGWGMSAQPALLELREPLGKFKPGTILASGNSWSSNGTRIDLYASTDRARTWQFVSHVAQGGAPNTTNGATPVWEPFLLVHNHELIVYYSDQRDPLHGQKLSHDLLTWGPVINDVAYAEYLARPGMTVVAHIPPLRKWILVYELPVGNSSSYGSHYPVHYRLADDPTQFDAAEPIAIVVDDGKGNKIAPNASPYVVWSKEGGKNGTIVVSDADRAAVYINRAGGDPGKWEIKDAGQAEAYSRALHVFEKRQEALAVIGGDSFDGNGWGGLSLTVLDVREWWGGGKGCKERRA</sequence>
<dbReference type="Gene3D" id="2.120.10.10">
    <property type="match status" value="1"/>
</dbReference>
<organism evidence="2 3">
    <name type="scientific">Staphylotrichum longicolle</name>
    <dbReference type="NCBI Taxonomy" id="669026"/>
    <lineage>
        <taxon>Eukaryota</taxon>
        <taxon>Fungi</taxon>
        <taxon>Dikarya</taxon>
        <taxon>Ascomycota</taxon>
        <taxon>Pezizomycotina</taxon>
        <taxon>Sordariomycetes</taxon>
        <taxon>Sordariomycetidae</taxon>
        <taxon>Sordariales</taxon>
        <taxon>Chaetomiaceae</taxon>
        <taxon>Staphylotrichum</taxon>
    </lineage>
</organism>
<proteinExistence type="predicted"/>
<dbReference type="EMBL" id="JAHCVI010000003">
    <property type="protein sequence ID" value="KAG7288150.1"/>
    <property type="molecule type" value="Genomic_DNA"/>
</dbReference>
<comment type="caution">
    <text evidence="2">The sequence shown here is derived from an EMBL/GenBank/DDBJ whole genome shotgun (WGS) entry which is preliminary data.</text>
</comment>
<name>A0AAD4HZB1_9PEZI</name>
<dbReference type="PANTHER" id="PTHR38792">
    <property type="entry name" value="BNR/ASP-BOX REPEAT DOMAIN PROTEIN (AFU_ORTHOLOGUE AFUA_7G06430)-RELATED"/>
    <property type="match status" value="1"/>
</dbReference>
<feature type="chain" id="PRO_5042052346" description="Glycoside hydrolase family 93 protein" evidence="1">
    <location>
        <begin position="21"/>
        <end position="392"/>
    </location>
</feature>
<evidence type="ECO:0000313" key="3">
    <source>
        <dbReference type="Proteomes" id="UP001197093"/>
    </source>
</evidence>
<keyword evidence="1" id="KW-0732">Signal</keyword>
<evidence type="ECO:0008006" key="4">
    <source>
        <dbReference type="Google" id="ProtNLM"/>
    </source>
</evidence>
<dbReference type="InterPro" id="IPR036278">
    <property type="entry name" value="Sialidase_sf"/>
</dbReference>
<reference evidence="2" key="1">
    <citation type="submission" date="2023-02" db="EMBL/GenBank/DDBJ databases">
        <authorList>
            <person name="Palmer J.M."/>
        </authorList>
    </citation>
    <scope>NUCLEOTIDE SEQUENCE</scope>
    <source>
        <strain evidence="2">FW57</strain>
    </source>
</reference>
<dbReference type="Proteomes" id="UP001197093">
    <property type="component" value="Unassembled WGS sequence"/>
</dbReference>
<dbReference type="SUPFAM" id="SSF50939">
    <property type="entry name" value="Sialidases"/>
    <property type="match status" value="1"/>
</dbReference>
<gene>
    <name evidence="2" type="ORF">NEMBOFW57_007675</name>
</gene>
<protein>
    <recommendedName>
        <fullName evidence="4">Glycoside hydrolase family 93 protein</fullName>
    </recommendedName>
</protein>
<feature type="signal peptide" evidence="1">
    <location>
        <begin position="1"/>
        <end position="20"/>
    </location>
</feature>
<dbReference type="AlphaFoldDB" id="A0AAD4HZB1"/>
<keyword evidence="3" id="KW-1185">Reference proteome</keyword>
<accession>A0AAD4HZB1</accession>
<dbReference type="PANTHER" id="PTHR38792:SF1">
    <property type="entry name" value="BNR_ASP-BOX REPEAT PROTEIN"/>
    <property type="match status" value="1"/>
</dbReference>
<evidence type="ECO:0000256" key="1">
    <source>
        <dbReference type="SAM" id="SignalP"/>
    </source>
</evidence>